<dbReference type="Pfam" id="PF07499">
    <property type="entry name" value="RuvA_C"/>
    <property type="match status" value="1"/>
</dbReference>
<name>A0A1G2B7W1_9BACT</name>
<dbReference type="Gene3D" id="1.10.150.20">
    <property type="entry name" value="5' to 3' exonuclease, C-terminal subdomain"/>
    <property type="match status" value="1"/>
</dbReference>
<dbReference type="Gene3D" id="1.10.8.10">
    <property type="entry name" value="DNA helicase RuvA subunit, C-terminal domain"/>
    <property type="match status" value="1"/>
</dbReference>
<feature type="non-terminal residue" evidence="7">
    <location>
        <position position="1"/>
    </location>
</feature>
<dbReference type="InterPro" id="IPR011114">
    <property type="entry name" value="RuvA_C"/>
</dbReference>
<dbReference type="SUPFAM" id="SSF46929">
    <property type="entry name" value="DNA helicase RuvA subunit, C-terminal domain"/>
    <property type="match status" value="1"/>
</dbReference>
<feature type="domain" description="Helix-hairpin-helix DNA-binding motif class 1" evidence="6">
    <location>
        <begin position="57"/>
        <end position="76"/>
    </location>
</feature>
<dbReference type="STRING" id="1798542.A3F54_00195"/>
<keyword evidence="3" id="KW-0238">DNA-binding</keyword>
<dbReference type="InterPro" id="IPR000085">
    <property type="entry name" value="RuvA"/>
</dbReference>
<dbReference type="GO" id="GO:0009379">
    <property type="term" value="C:Holliday junction helicase complex"/>
    <property type="evidence" value="ECO:0007669"/>
    <property type="project" value="InterPro"/>
</dbReference>
<evidence type="ECO:0000313" key="8">
    <source>
        <dbReference type="Proteomes" id="UP000176952"/>
    </source>
</evidence>
<accession>A0A1G2B7W1</accession>
<dbReference type="SMART" id="SM00278">
    <property type="entry name" value="HhH1"/>
    <property type="match status" value="2"/>
</dbReference>
<proteinExistence type="predicted"/>
<dbReference type="CDD" id="cd14332">
    <property type="entry name" value="UBA_RuvA_C"/>
    <property type="match status" value="1"/>
</dbReference>
<evidence type="ECO:0000256" key="1">
    <source>
        <dbReference type="ARBA" id="ARBA00022490"/>
    </source>
</evidence>
<dbReference type="Proteomes" id="UP000176952">
    <property type="component" value="Unassembled WGS sequence"/>
</dbReference>
<dbReference type="GO" id="GO:0006281">
    <property type="term" value="P:DNA repair"/>
    <property type="evidence" value="ECO:0007669"/>
    <property type="project" value="UniProtKB-KW"/>
</dbReference>
<dbReference type="GO" id="GO:0006310">
    <property type="term" value="P:DNA recombination"/>
    <property type="evidence" value="ECO:0007669"/>
    <property type="project" value="UniProtKB-KW"/>
</dbReference>
<dbReference type="NCBIfam" id="TIGR00084">
    <property type="entry name" value="ruvA"/>
    <property type="match status" value="1"/>
</dbReference>
<dbReference type="GO" id="GO:0003677">
    <property type="term" value="F:DNA binding"/>
    <property type="evidence" value="ECO:0007669"/>
    <property type="project" value="UniProtKB-KW"/>
</dbReference>
<keyword evidence="1" id="KW-0963">Cytoplasm</keyword>
<feature type="domain" description="Helix-hairpin-helix DNA-binding motif class 1" evidence="6">
    <location>
        <begin position="22"/>
        <end position="41"/>
    </location>
</feature>
<dbReference type="InterPro" id="IPR036267">
    <property type="entry name" value="RuvA_C_sf"/>
</dbReference>
<dbReference type="EMBL" id="MHKD01000003">
    <property type="protein sequence ID" value="OGY85274.1"/>
    <property type="molecule type" value="Genomic_DNA"/>
</dbReference>
<evidence type="ECO:0000256" key="2">
    <source>
        <dbReference type="ARBA" id="ARBA00022763"/>
    </source>
</evidence>
<evidence type="ECO:0000256" key="5">
    <source>
        <dbReference type="ARBA" id="ARBA00023204"/>
    </source>
</evidence>
<keyword evidence="5" id="KW-0234">DNA repair</keyword>
<evidence type="ECO:0000259" key="6">
    <source>
        <dbReference type="SMART" id="SM00278"/>
    </source>
</evidence>
<evidence type="ECO:0000313" key="7">
    <source>
        <dbReference type="EMBL" id="OGY85274.1"/>
    </source>
</evidence>
<reference evidence="7 8" key="1">
    <citation type="journal article" date="2016" name="Nat. Commun.">
        <title>Thousands of microbial genomes shed light on interconnected biogeochemical processes in an aquifer system.</title>
        <authorList>
            <person name="Anantharaman K."/>
            <person name="Brown C.T."/>
            <person name="Hug L.A."/>
            <person name="Sharon I."/>
            <person name="Castelle C.J."/>
            <person name="Probst A.J."/>
            <person name="Thomas B.C."/>
            <person name="Singh A."/>
            <person name="Wilkins M.J."/>
            <person name="Karaoz U."/>
            <person name="Brodie E.L."/>
            <person name="Williams K.H."/>
            <person name="Hubbard S.S."/>
            <person name="Banfield J.F."/>
        </authorList>
    </citation>
    <scope>NUCLEOTIDE SEQUENCE [LARGE SCALE GENOMIC DNA]</scope>
</reference>
<protein>
    <recommendedName>
        <fullName evidence="6">Helix-hairpin-helix DNA-binding motif class 1 domain-containing protein</fullName>
    </recommendedName>
</protein>
<evidence type="ECO:0000256" key="4">
    <source>
        <dbReference type="ARBA" id="ARBA00023172"/>
    </source>
</evidence>
<comment type="caution">
    <text evidence="7">The sequence shown here is derived from an EMBL/GenBank/DDBJ whole genome shotgun (WGS) entry which is preliminary data.</text>
</comment>
<keyword evidence="2" id="KW-0227">DNA damage</keyword>
<organism evidence="7 8">
    <name type="scientific">Candidatus Kerfeldbacteria bacterium RIFCSPHIGHO2_12_FULL_48_17</name>
    <dbReference type="NCBI Taxonomy" id="1798542"/>
    <lineage>
        <taxon>Bacteria</taxon>
        <taxon>Candidatus Kerfeldiibacteriota</taxon>
    </lineage>
</organism>
<dbReference type="Pfam" id="PF14520">
    <property type="entry name" value="HHH_5"/>
    <property type="match status" value="1"/>
</dbReference>
<gene>
    <name evidence="7" type="ORF">A3F54_00195</name>
</gene>
<dbReference type="SUPFAM" id="SSF47781">
    <property type="entry name" value="RuvA domain 2-like"/>
    <property type="match status" value="1"/>
</dbReference>
<dbReference type="GO" id="GO:0005524">
    <property type="term" value="F:ATP binding"/>
    <property type="evidence" value="ECO:0007669"/>
    <property type="project" value="InterPro"/>
</dbReference>
<dbReference type="InterPro" id="IPR010994">
    <property type="entry name" value="RuvA_2-like"/>
</dbReference>
<evidence type="ECO:0000256" key="3">
    <source>
        <dbReference type="ARBA" id="ARBA00023125"/>
    </source>
</evidence>
<dbReference type="InterPro" id="IPR003583">
    <property type="entry name" value="Hlx-hairpin-Hlx_DNA-bd_motif"/>
</dbReference>
<sequence length="147" mass="14865">QISENGQSLYGFVDPASLAMFELLLGVSGIGPKSALGILNKASVQDIQQSVVRQDADMLHKMGGVGRKTAEKVVLGLKDAFDGLDIGGLGGAGGAAGSIDSEALEALLGLGYSPDEAREAMRLVVAGVATQDTAGKIAAALKVLGKK</sequence>
<keyword evidence="4" id="KW-0233">DNA recombination</keyword>
<dbReference type="AlphaFoldDB" id="A0A1G2B7W1"/>
<dbReference type="GO" id="GO:0009378">
    <property type="term" value="F:four-way junction helicase activity"/>
    <property type="evidence" value="ECO:0007669"/>
    <property type="project" value="InterPro"/>
</dbReference>